<sequence length="62" mass="7030">MRSKTMSFASEAFPSTAYSFTSEETESILLEITDRIKSDIHVNEMKQLKSVELADKLVTTSR</sequence>
<gene>
    <name evidence="1" type="ORF">PaecuDRAFT_3537</name>
</gene>
<reference evidence="1 2" key="1">
    <citation type="submission" date="2010-07" db="EMBL/GenBank/DDBJ databases">
        <title>The draft genome of Paenibacillus curdlanolyticus YK9.</title>
        <authorList>
            <consortium name="US DOE Joint Genome Institute (JGI-PGF)"/>
            <person name="Lucas S."/>
            <person name="Copeland A."/>
            <person name="Lapidus A."/>
            <person name="Cheng J.-F."/>
            <person name="Bruce D."/>
            <person name="Goodwin L."/>
            <person name="Pitluck S."/>
            <person name="Land M.L."/>
            <person name="Hauser L."/>
            <person name="Chang Y.-J."/>
            <person name="Jeffries C."/>
            <person name="Anderson I.J."/>
            <person name="Johnson E."/>
            <person name="Loganathan U."/>
            <person name="Mulhopadhyay B."/>
            <person name="Kyrpides N."/>
            <person name="Woyke T.J."/>
        </authorList>
    </citation>
    <scope>NUCLEOTIDE SEQUENCE [LARGE SCALE GENOMIC DNA]</scope>
    <source>
        <strain evidence="1 2">YK9</strain>
    </source>
</reference>
<name>E0ID35_9BACL</name>
<dbReference type="STRING" id="717606.PaecuDRAFT_3537"/>
<dbReference type="EMBL" id="AEDD01000010">
    <property type="protein sequence ID" value="EFM09490.1"/>
    <property type="molecule type" value="Genomic_DNA"/>
</dbReference>
<evidence type="ECO:0000313" key="1">
    <source>
        <dbReference type="EMBL" id="EFM09490.1"/>
    </source>
</evidence>
<keyword evidence="2" id="KW-1185">Reference proteome</keyword>
<protein>
    <submittedName>
        <fullName evidence="1">Uncharacterized protein</fullName>
    </submittedName>
</protein>
<proteinExistence type="predicted"/>
<evidence type="ECO:0000313" key="2">
    <source>
        <dbReference type="Proteomes" id="UP000005387"/>
    </source>
</evidence>
<dbReference type="AlphaFoldDB" id="E0ID35"/>
<accession>E0ID35</accession>
<dbReference type="Proteomes" id="UP000005387">
    <property type="component" value="Unassembled WGS sequence"/>
</dbReference>
<organism evidence="1 2">
    <name type="scientific">Paenibacillus curdlanolyticus YK9</name>
    <dbReference type="NCBI Taxonomy" id="717606"/>
    <lineage>
        <taxon>Bacteria</taxon>
        <taxon>Bacillati</taxon>
        <taxon>Bacillota</taxon>
        <taxon>Bacilli</taxon>
        <taxon>Bacillales</taxon>
        <taxon>Paenibacillaceae</taxon>
        <taxon>Paenibacillus</taxon>
    </lineage>
</organism>
<dbReference type="RefSeq" id="WP_006039525.1">
    <property type="nucleotide sequence ID" value="NZ_AEDD01000010.1"/>
</dbReference>